<dbReference type="GO" id="GO:0042910">
    <property type="term" value="F:xenobiotic transmembrane transporter activity"/>
    <property type="evidence" value="ECO:0007669"/>
    <property type="project" value="TreeGrafter"/>
</dbReference>
<dbReference type="EMBL" id="CP036434">
    <property type="protein sequence ID" value="QDV06675.1"/>
    <property type="molecule type" value="Genomic_DNA"/>
</dbReference>
<feature type="transmembrane region" description="Helical" evidence="9">
    <location>
        <begin position="12"/>
        <end position="34"/>
    </location>
</feature>
<dbReference type="Gene3D" id="3.30.70.1430">
    <property type="entry name" value="Multidrug efflux transporter AcrB pore domain"/>
    <property type="match status" value="2"/>
</dbReference>
<dbReference type="FunFam" id="3.30.70.1430:FF:000001">
    <property type="entry name" value="Efflux pump membrane transporter"/>
    <property type="match status" value="1"/>
</dbReference>
<dbReference type="GO" id="GO:0009636">
    <property type="term" value="P:response to toxic substance"/>
    <property type="evidence" value="ECO:0007669"/>
    <property type="project" value="UniProtKB-ARBA"/>
</dbReference>
<feature type="transmembrane region" description="Helical" evidence="9">
    <location>
        <begin position="969"/>
        <end position="988"/>
    </location>
</feature>
<organism evidence="10 11">
    <name type="scientific">Saltatorellus ferox</name>
    <dbReference type="NCBI Taxonomy" id="2528018"/>
    <lineage>
        <taxon>Bacteria</taxon>
        <taxon>Pseudomonadati</taxon>
        <taxon>Planctomycetota</taxon>
        <taxon>Planctomycetia</taxon>
        <taxon>Planctomycetia incertae sedis</taxon>
        <taxon>Saltatorellus</taxon>
    </lineage>
</organism>
<proteinExistence type="inferred from homology"/>
<dbReference type="InterPro" id="IPR001036">
    <property type="entry name" value="Acrflvin-R"/>
</dbReference>
<dbReference type="SUPFAM" id="SSF82714">
    <property type="entry name" value="Multidrug efflux transporter AcrB TolC docking domain, DN and DC subdomains"/>
    <property type="match status" value="2"/>
</dbReference>
<dbReference type="FunFam" id="1.20.1640.10:FF:000001">
    <property type="entry name" value="Efflux pump membrane transporter"/>
    <property type="match status" value="1"/>
</dbReference>
<feature type="transmembrane region" description="Helical" evidence="9">
    <location>
        <begin position="440"/>
        <end position="460"/>
    </location>
</feature>
<dbReference type="InterPro" id="IPR027463">
    <property type="entry name" value="AcrB_DN_DC_subdom"/>
</dbReference>
<dbReference type="Gene3D" id="1.20.1640.10">
    <property type="entry name" value="Multidrug efflux transporter AcrB transmembrane domain"/>
    <property type="match status" value="2"/>
</dbReference>
<comment type="subcellular location">
    <subcellularLocation>
        <location evidence="1">Cell inner membrane</location>
        <topology evidence="1">Multi-pass membrane protein</topology>
    </subcellularLocation>
</comment>
<dbReference type="Gene3D" id="3.30.70.1440">
    <property type="entry name" value="Multidrug efflux transporter AcrB pore domain"/>
    <property type="match status" value="1"/>
</dbReference>
<dbReference type="RefSeq" id="WP_145197063.1">
    <property type="nucleotide sequence ID" value="NZ_CP036434.1"/>
</dbReference>
<feature type="transmembrane region" description="Helical" evidence="9">
    <location>
        <begin position="897"/>
        <end position="917"/>
    </location>
</feature>
<dbReference type="PRINTS" id="PR00702">
    <property type="entry name" value="ACRIFLAVINRP"/>
</dbReference>
<keyword evidence="6 9" id="KW-0812">Transmembrane</keyword>
<dbReference type="OrthoDB" id="220575at2"/>
<dbReference type="GO" id="GO:0005886">
    <property type="term" value="C:plasma membrane"/>
    <property type="evidence" value="ECO:0007669"/>
    <property type="project" value="UniProtKB-SubCell"/>
</dbReference>
<protein>
    <submittedName>
        <fullName evidence="10">Efflux pump membrane transporter BepE</fullName>
    </submittedName>
</protein>
<dbReference type="AlphaFoldDB" id="A0A518ERK1"/>
<dbReference type="Proteomes" id="UP000320390">
    <property type="component" value="Chromosome"/>
</dbReference>
<dbReference type="PANTHER" id="PTHR32063">
    <property type="match status" value="1"/>
</dbReference>
<evidence type="ECO:0000256" key="4">
    <source>
        <dbReference type="ARBA" id="ARBA00022475"/>
    </source>
</evidence>
<dbReference type="SUPFAM" id="SSF82866">
    <property type="entry name" value="Multidrug efflux transporter AcrB transmembrane domain"/>
    <property type="match status" value="2"/>
</dbReference>
<dbReference type="Gene3D" id="3.30.70.1320">
    <property type="entry name" value="Multidrug efflux transporter AcrB pore domain like"/>
    <property type="match status" value="1"/>
</dbReference>
<name>A0A518ERK1_9BACT</name>
<dbReference type="NCBIfam" id="NF000282">
    <property type="entry name" value="RND_permease_1"/>
    <property type="match status" value="1"/>
</dbReference>
<evidence type="ECO:0000256" key="6">
    <source>
        <dbReference type="ARBA" id="ARBA00022692"/>
    </source>
</evidence>
<feature type="transmembrane region" description="Helical" evidence="9">
    <location>
        <begin position="396"/>
        <end position="415"/>
    </location>
</feature>
<evidence type="ECO:0000313" key="11">
    <source>
        <dbReference type="Proteomes" id="UP000320390"/>
    </source>
</evidence>
<evidence type="ECO:0000256" key="5">
    <source>
        <dbReference type="ARBA" id="ARBA00022519"/>
    </source>
</evidence>
<sequence length="1054" mass="113051">MISRFFIDRPVFSIVLSLLISIVGAVSIFVLPVAQFPEIVPPTIEITAAYPGADAETVAEAVAAPIEQELSGAQDLIYYQSQSSNNGQCKITVSFEIGADQDFAAVEVQNRLSIAEAKLPAEVTRQGITVRKVSSSILGVVALQSPEGTYDDLYLSNFATINLLDRLRRVEGVGDATSFGNKDYSMRIWIDPDRLALKGMTIADVTAKLRDQNAVFPAGTVGQRPTDGEVLLTLPMLTRGRLQDVSEYEKIILRAEPDGQMVRLADVARIELGPQGYNLTGRLDGQPTATMLISQKPGANALQTMSALRAELALAAEKFPEDITWSIPYDTTKFVGASINEVVRTLIEAVLLVLAIVFVFLQSWRATLIPLLAVPVAIIGAFAGMLALGFSINTLTLFGLVLAIGIVVDDAIIVVENVERIMEEEGLAVREATIKAMDQVTGPVITIVLVLSAVFVPVAFLGGFTGQMYQQFAVTIAISVAISGLVALTLSPALCRLLLRPAHGKKNVLARGFDRAFGGLTDAFGKGARLVIRGALFSLLVFGGLLYATVRMNDTVPGGFLPQEDQGYVMAIAMLPDGSSLDQTQKVVEQAEAFYLDHPAVDHVVALVGFDILNGRTTATNMGIMFVPLKSFEERAELGVTADDMVALSQQLTMQVEEGLIITINPPAIRGLGTRSGFTAELQQLSGGTIAKLSEVGQKFMDAAQAHPMIETPNSTLRVSLPQVFVDLDREKAQMMGIDLASVFEPMQAFFGSLYVNDFNQYGRVWRVQVQAEPSARTTPQDIEDIYVRNRDGEMVPLAALVDTRFQVGPNIVTRYNGYSAIEITGAPPVGISSSEAMDAVREIAAETLPPGYGIDWSGASYQEIRAGNQAPLVLMFGLLIVFLVLAAQYESWSLPVAVLLSVPLAVLGALLAAWMRGYSQDIYFQIGLLTLVGLSAKNAILIVEFCVELRSQGKGIVESAVEATILRFRPIVMTSLAFILGVLPLAIATGAGAAGRRSIGTGVIGGMLMATFVSILFVPLFYTLIQRAVEFLARGKARAGEGGEGAFAPEPAG</sequence>
<keyword evidence="4" id="KW-1003">Cell membrane</keyword>
<evidence type="ECO:0000256" key="9">
    <source>
        <dbReference type="SAM" id="Phobius"/>
    </source>
</evidence>
<evidence type="ECO:0000256" key="1">
    <source>
        <dbReference type="ARBA" id="ARBA00004429"/>
    </source>
</evidence>
<feature type="transmembrane region" description="Helical" evidence="9">
    <location>
        <begin position="871"/>
        <end position="890"/>
    </location>
</feature>
<accession>A0A518ERK1</accession>
<feature type="transmembrane region" description="Helical" evidence="9">
    <location>
        <begin position="530"/>
        <end position="550"/>
    </location>
</feature>
<dbReference type="SUPFAM" id="SSF82693">
    <property type="entry name" value="Multidrug efflux transporter AcrB pore domain, PN1, PN2, PC1 and PC2 subdomains"/>
    <property type="match status" value="4"/>
</dbReference>
<comment type="similarity">
    <text evidence="2">Belongs to the resistance-nodulation-cell division (RND) (TC 2.A.6) family.</text>
</comment>
<dbReference type="Gene3D" id="3.30.2090.10">
    <property type="entry name" value="Multidrug efflux transporter AcrB TolC docking domain, DN and DC subdomains"/>
    <property type="match status" value="2"/>
</dbReference>
<dbReference type="Pfam" id="PF00873">
    <property type="entry name" value="ACR_tran"/>
    <property type="match status" value="1"/>
</dbReference>
<feature type="transmembrane region" description="Helical" evidence="9">
    <location>
        <begin position="1000"/>
        <end position="1026"/>
    </location>
</feature>
<dbReference type="NCBIfam" id="TIGR00915">
    <property type="entry name" value="2A0602"/>
    <property type="match status" value="1"/>
</dbReference>
<feature type="transmembrane region" description="Helical" evidence="9">
    <location>
        <begin position="472"/>
        <end position="499"/>
    </location>
</feature>
<keyword evidence="8 9" id="KW-0472">Membrane</keyword>
<gene>
    <name evidence="10" type="primary">bepE_1</name>
    <name evidence="10" type="ORF">Poly30_21900</name>
</gene>
<keyword evidence="3" id="KW-0813">Transport</keyword>
<evidence type="ECO:0000256" key="8">
    <source>
        <dbReference type="ARBA" id="ARBA00023136"/>
    </source>
</evidence>
<dbReference type="InterPro" id="IPR004764">
    <property type="entry name" value="MdtF-like"/>
</dbReference>
<keyword evidence="7 9" id="KW-1133">Transmembrane helix</keyword>
<dbReference type="GO" id="GO:0015562">
    <property type="term" value="F:efflux transmembrane transporter activity"/>
    <property type="evidence" value="ECO:0007669"/>
    <property type="project" value="InterPro"/>
</dbReference>
<evidence type="ECO:0000256" key="3">
    <source>
        <dbReference type="ARBA" id="ARBA00022448"/>
    </source>
</evidence>
<keyword evidence="11" id="KW-1185">Reference proteome</keyword>
<keyword evidence="5" id="KW-0997">Cell inner membrane</keyword>
<feature type="transmembrane region" description="Helical" evidence="9">
    <location>
        <begin position="342"/>
        <end position="361"/>
    </location>
</feature>
<feature type="transmembrane region" description="Helical" evidence="9">
    <location>
        <begin position="368"/>
        <end position="390"/>
    </location>
</feature>
<feature type="transmembrane region" description="Helical" evidence="9">
    <location>
        <begin position="923"/>
        <end position="948"/>
    </location>
</feature>
<reference evidence="10 11" key="1">
    <citation type="submission" date="2019-02" db="EMBL/GenBank/DDBJ databases">
        <title>Deep-cultivation of Planctomycetes and their phenomic and genomic characterization uncovers novel biology.</title>
        <authorList>
            <person name="Wiegand S."/>
            <person name="Jogler M."/>
            <person name="Boedeker C."/>
            <person name="Pinto D."/>
            <person name="Vollmers J."/>
            <person name="Rivas-Marin E."/>
            <person name="Kohn T."/>
            <person name="Peeters S.H."/>
            <person name="Heuer A."/>
            <person name="Rast P."/>
            <person name="Oberbeckmann S."/>
            <person name="Bunk B."/>
            <person name="Jeske O."/>
            <person name="Meyerdierks A."/>
            <person name="Storesund J.E."/>
            <person name="Kallscheuer N."/>
            <person name="Luecker S."/>
            <person name="Lage O.M."/>
            <person name="Pohl T."/>
            <person name="Merkel B.J."/>
            <person name="Hornburger P."/>
            <person name="Mueller R.-W."/>
            <person name="Bruemmer F."/>
            <person name="Labrenz M."/>
            <person name="Spormann A.M."/>
            <person name="Op den Camp H."/>
            <person name="Overmann J."/>
            <person name="Amann R."/>
            <person name="Jetten M.S.M."/>
            <person name="Mascher T."/>
            <person name="Medema M.H."/>
            <person name="Devos D.P."/>
            <person name="Kaster A.-K."/>
            <person name="Ovreas L."/>
            <person name="Rohde M."/>
            <person name="Galperin M.Y."/>
            <person name="Jogler C."/>
        </authorList>
    </citation>
    <scope>NUCLEOTIDE SEQUENCE [LARGE SCALE GENOMIC DNA]</scope>
    <source>
        <strain evidence="10 11">Poly30</strain>
    </source>
</reference>
<evidence type="ECO:0000313" key="10">
    <source>
        <dbReference type="EMBL" id="QDV06675.1"/>
    </source>
</evidence>
<dbReference type="PANTHER" id="PTHR32063:SF76">
    <property type="entry name" value="EFFLUX PUMP MEMBRANE TRANSPORTER"/>
    <property type="match status" value="1"/>
</dbReference>
<evidence type="ECO:0000256" key="7">
    <source>
        <dbReference type="ARBA" id="ARBA00022989"/>
    </source>
</evidence>
<evidence type="ECO:0000256" key="2">
    <source>
        <dbReference type="ARBA" id="ARBA00010942"/>
    </source>
</evidence>